<dbReference type="Pfam" id="PF03114">
    <property type="entry name" value="BAR"/>
    <property type="match status" value="1"/>
</dbReference>
<dbReference type="PANTHER" id="PTHR47174:SF2">
    <property type="entry name" value="SH3 DOMAIN SIGNALLING PROTEIN (AFU_ORTHOLOGUE AFUA_5G07670)"/>
    <property type="match status" value="1"/>
</dbReference>
<dbReference type="PROSITE" id="PS51021">
    <property type="entry name" value="BAR"/>
    <property type="match status" value="1"/>
</dbReference>
<dbReference type="PRINTS" id="PR00452">
    <property type="entry name" value="SH3DOMAIN"/>
</dbReference>
<dbReference type="SUPFAM" id="SSF103657">
    <property type="entry name" value="BAR/IMD domain-like"/>
    <property type="match status" value="1"/>
</dbReference>
<dbReference type="GO" id="GO:0008289">
    <property type="term" value="F:lipid binding"/>
    <property type="evidence" value="ECO:0007669"/>
    <property type="project" value="TreeGrafter"/>
</dbReference>
<dbReference type="InterPro" id="IPR046982">
    <property type="entry name" value="BIN3/RVS161-like"/>
</dbReference>
<dbReference type="Proteomes" id="UP001265746">
    <property type="component" value="Unassembled WGS sequence"/>
</dbReference>
<dbReference type="GO" id="GO:0097320">
    <property type="term" value="P:plasma membrane tubulation"/>
    <property type="evidence" value="ECO:0007669"/>
    <property type="project" value="TreeGrafter"/>
</dbReference>
<evidence type="ECO:0000313" key="7">
    <source>
        <dbReference type="Proteomes" id="UP001265746"/>
    </source>
</evidence>
<evidence type="ECO:0008006" key="8">
    <source>
        <dbReference type="Google" id="ProtNLM"/>
    </source>
</evidence>
<dbReference type="SUPFAM" id="SSF50044">
    <property type="entry name" value="SH3-domain"/>
    <property type="match status" value="1"/>
</dbReference>
<evidence type="ECO:0000259" key="5">
    <source>
        <dbReference type="PROSITE" id="PS51021"/>
    </source>
</evidence>
<protein>
    <recommendedName>
        <fullName evidence="8">SH3 domain-containing protein</fullName>
    </recommendedName>
</protein>
<sequence>MQSVQRKFGRLLSKNPGDNAKVSVLLNDYEDADRILAKASTSPSPSTEFLDHQQLIESAKSWQESWFTLVNSQLEIANVYAGLYDPIVGASDGHGRQTAITPELQLHRTFALKDVYSDLRTELTEDITSIETRIIQPANNARQSINPIRKTIKKREDKRFDVEKNQDKVHKLHRKATRTPKEDAQLAKAEDELATLSEEFEIADHHLRETLPPIIQATFSLVPPLLAAHIVIQNRLLGLYYTVLHGYCGEHDFPSPAPPMDDVIADWARYFEPGKRDVESISMISRGRGIREPLNLSNDGAPLNRQLSAPPPEAGMRRASSGLIPSVNGGRPRITSSNSTARTPSPQPSPNLGPRPDAKNSNFGGHLKPTDFTTASDLGRAGGQVSPSQLRQSSANDYFGSRNPPSPASTIASNFSQTSIAAKKKPPPPPPPKRIGSGKPEEYVIAQYDFVGQGAGDLSFREGDRIKIIKKTQTDQDWWTGELAGRRGDFPANYCKRA</sequence>
<feature type="region of interest" description="Disordered" evidence="3">
    <location>
        <begin position="291"/>
        <end position="412"/>
    </location>
</feature>
<feature type="domain" description="SH3" evidence="4">
    <location>
        <begin position="439"/>
        <end position="498"/>
    </location>
</feature>
<dbReference type="GO" id="GO:0051666">
    <property type="term" value="P:actin cortical patch localization"/>
    <property type="evidence" value="ECO:0007669"/>
    <property type="project" value="InterPro"/>
</dbReference>
<gene>
    <name evidence="6" type="ORF">N8I77_010632</name>
</gene>
<name>A0AAD9S8E8_PHOAM</name>
<feature type="domain" description="BAR" evidence="5">
    <location>
        <begin position="1"/>
        <end position="257"/>
    </location>
</feature>
<evidence type="ECO:0000313" key="6">
    <source>
        <dbReference type="EMBL" id="KAK2601162.1"/>
    </source>
</evidence>
<evidence type="ECO:0000256" key="2">
    <source>
        <dbReference type="PROSITE-ProRule" id="PRU00192"/>
    </source>
</evidence>
<keyword evidence="1 2" id="KW-0728">SH3 domain</keyword>
<dbReference type="InterPro" id="IPR027267">
    <property type="entry name" value="AH/BAR_dom_sf"/>
</dbReference>
<dbReference type="GO" id="GO:0030479">
    <property type="term" value="C:actin cortical patch"/>
    <property type="evidence" value="ECO:0007669"/>
    <property type="project" value="TreeGrafter"/>
</dbReference>
<dbReference type="InterPro" id="IPR004148">
    <property type="entry name" value="BAR_dom"/>
</dbReference>
<dbReference type="InterPro" id="IPR001452">
    <property type="entry name" value="SH3_domain"/>
</dbReference>
<dbReference type="GO" id="GO:0006897">
    <property type="term" value="P:endocytosis"/>
    <property type="evidence" value="ECO:0007669"/>
    <property type="project" value="InterPro"/>
</dbReference>
<proteinExistence type="predicted"/>
<dbReference type="GO" id="GO:0031097">
    <property type="term" value="C:medial cortex"/>
    <property type="evidence" value="ECO:0007669"/>
    <property type="project" value="TreeGrafter"/>
</dbReference>
<evidence type="ECO:0000256" key="1">
    <source>
        <dbReference type="ARBA" id="ARBA00022443"/>
    </source>
</evidence>
<dbReference type="FunFam" id="2.30.30.40:FF:000100">
    <property type="entry name" value="SH3 domain-containing YSC84-like protein 1"/>
    <property type="match status" value="1"/>
</dbReference>
<dbReference type="GO" id="GO:1990528">
    <property type="term" value="C:Rvs161p-Rvs167p complex"/>
    <property type="evidence" value="ECO:0007669"/>
    <property type="project" value="TreeGrafter"/>
</dbReference>
<evidence type="ECO:0000259" key="4">
    <source>
        <dbReference type="PROSITE" id="PS50002"/>
    </source>
</evidence>
<dbReference type="SMART" id="SM00326">
    <property type="entry name" value="SH3"/>
    <property type="match status" value="1"/>
</dbReference>
<dbReference type="EMBL" id="JAUJFL010000006">
    <property type="protein sequence ID" value="KAK2601162.1"/>
    <property type="molecule type" value="Genomic_DNA"/>
</dbReference>
<feature type="region of interest" description="Disordered" evidence="3">
    <location>
        <begin position="419"/>
        <end position="438"/>
    </location>
</feature>
<reference evidence="6" key="1">
    <citation type="submission" date="2023-06" db="EMBL/GenBank/DDBJ databases">
        <authorList>
            <person name="Noh H."/>
        </authorList>
    </citation>
    <scope>NUCLEOTIDE SEQUENCE</scope>
    <source>
        <strain evidence="6">DUCC20226</strain>
    </source>
</reference>
<comment type="caution">
    <text evidence="6">The sequence shown here is derived from an EMBL/GenBank/DDBJ whole genome shotgun (WGS) entry which is preliminary data.</text>
</comment>
<dbReference type="CDD" id="cd07599">
    <property type="entry name" value="BAR_Rvs167p"/>
    <property type="match status" value="1"/>
</dbReference>
<dbReference type="Gene3D" id="2.30.30.40">
    <property type="entry name" value="SH3 Domains"/>
    <property type="match status" value="1"/>
</dbReference>
<dbReference type="GO" id="GO:0043332">
    <property type="term" value="C:mating projection tip"/>
    <property type="evidence" value="ECO:0007669"/>
    <property type="project" value="TreeGrafter"/>
</dbReference>
<accession>A0AAD9S8E8</accession>
<feature type="compositionally biased region" description="Polar residues" evidence="3">
    <location>
        <begin position="334"/>
        <end position="344"/>
    </location>
</feature>
<dbReference type="PANTHER" id="PTHR47174">
    <property type="entry name" value="BRIDGING INTEGRATOR 3"/>
    <property type="match status" value="1"/>
</dbReference>
<evidence type="ECO:0000256" key="3">
    <source>
        <dbReference type="SAM" id="MobiDB-lite"/>
    </source>
</evidence>
<feature type="compositionally biased region" description="Polar residues" evidence="3">
    <location>
        <begin position="385"/>
        <end position="396"/>
    </location>
</feature>
<dbReference type="PROSITE" id="PS50002">
    <property type="entry name" value="SH3"/>
    <property type="match status" value="1"/>
</dbReference>
<dbReference type="Pfam" id="PF00018">
    <property type="entry name" value="SH3_1"/>
    <property type="match status" value="1"/>
</dbReference>
<dbReference type="Gene3D" id="1.20.1270.60">
    <property type="entry name" value="Arfaptin homology (AH) domain/BAR domain"/>
    <property type="match status" value="1"/>
</dbReference>
<dbReference type="AlphaFoldDB" id="A0AAD9S8E8"/>
<keyword evidence="7" id="KW-1185">Reference proteome</keyword>
<dbReference type="InterPro" id="IPR036028">
    <property type="entry name" value="SH3-like_dom_sf"/>
</dbReference>
<organism evidence="6 7">
    <name type="scientific">Phomopsis amygdali</name>
    <name type="common">Fusicoccum amygdali</name>
    <dbReference type="NCBI Taxonomy" id="1214568"/>
    <lineage>
        <taxon>Eukaryota</taxon>
        <taxon>Fungi</taxon>
        <taxon>Dikarya</taxon>
        <taxon>Ascomycota</taxon>
        <taxon>Pezizomycotina</taxon>
        <taxon>Sordariomycetes</taxon>
        <taxon>Sordariomycetidae</taxon>
        <taxon>Diaporthales</taxon>
        <taxon>Diaporthaceae</taxon>
        <taxon>Diaporthe</taxon>
    </lineage>
</organism>